<comment type="similarity">
    <text evidence="1">Belongs to the glycosyl hydrolase 10 (cellulase F) family.</text>
</comment>
<evidence type="ECO:0000256" key="4">
    <source>
        <dbReference type="ARBA" id="ARBA00023326"/>
    </source>
</evidence>
<evidence type="ECO:0000256" key="1">
    <source>
        <dbReference type="ARBA" id="ARBA00007495"/>
    </source>
</evidence>
<dbReference type="GO" id="GO:0031176">
    <property type="term" value="F:endo-1,4-beta-xylanase activity"/>
    <property type="evidence" value="ECO:0007669"/>
    <property type="project" value="UniProtKB-ARBA"/>
</dbReference>
<keyword evidence="4" id="KW-0624">Polysaccharide degradation</keyword>
<sequence>MVCIQGLSSSIDLMVVGLQIFSIDRKARFKALRKRTDKIRKHDIVLKFSGLESNSLLGTSIKVKQTHNSFPLGSCLSKTNIDNEEFQGTFNYKDADELLNFCTNHKFPVRGHCIFWEVESTVQQWIEHLNVPCAIECVSTCLLTCYKGKFKHNDVDNEMMHCSFYQDRIGKDIQANMFKIVIGCDFIIYFIINFPYCLI</sequence>
<keyword evidence="3" id="KW-0119">Carbohydrate metabolism</keyword>
<evidence type="ECO:0000259" key="5">
    <source>
        <dbReference type="Pfam" id="PF00331"/>
    </source>
</evidence>
<dbReference type="STRING" id="49390.A0A068TYI4"/>
<dbReference type="GO" id="GO:0000272">
    <property type="term" value="P:polysaccharide catabolic process"/>
    <property type="evidence" value="ECO:0007669"/>
    <property type="project" value="UniProtKB-KW"/>
</dbReference>
<feature type="domain" description="GH10" evidence="5">
    <location>
        <begin position="85"/>
        <end position="187"/>
    </location>
</feature>
<keyword evidence="2" id="KW-0378">Hydrolase</keyword>
<dbReference type="PANTHER" id="PTHR31490">
    <property type="entry name" value="GLYCOSYL HYDROLASE"/>
    <property type="match status" value="1"/>
</dbReference>
<gene>
    <name evidence="6" type="ORF">GSCOC_T00034471001</name>
</gene>
<dbReference type="Gramene" id="CDP00989">
    <property type="protein sequence ID" value="CDP00989"/>
    <property type="gene ID" value="GSCOC_T00034471001"/>
</dbReference>
<dbReference type="InParanoid" id="A0A068TYI4"/>
<organism evidence="6 7">
    <name type="scientific">Coffea canephora</name>
    <name type="common">Robusta coffee</name>
    <dbReference type="NCBI Taxonomy" id="49390"/>
    <lineage>
        <taxon>Eukaryota</taxon>
        <taxon>Viridiplantae</taxon>
        <taxon>Streptophyta</taxon>
        <taxon>Embryophyta</taxon>
        <taxon>Tracheophyta</taxon>
        <taxon>Spermatophyta</taxon>
        <taxon>Magnoliopsida</taxon>
        <taxon>eudicotyledons</taxon>
        <taxon>Gunneridae</taxon>
        <taxon>Pentapetalae</taxon>
        <taxon>asterids</taxon>
        <taxon>lamiids</taxon>
        <taxon>Gentianales</taxon>
        <taxon>Rubiaceae</taxon>
        <taxon>Ixoroideae</taxon>
        <taxon>Gardenieae complex</taxon>
        <taxon>Bertiereae - Coffeeae clade</taxon>
        <taxon>Coffeeae</taxon>
        <taxon>Coffea</taxon>
    </lineage>
</organism>
<dbReference type="OMA" id="NIFARGH"/>
<dbReference type="InterPro" id="IPR044846">
    <property type="entry name" value="GH10"/>
</dbReference>
<dbReference type="Proteomes" id="UP000295252">
    <property type="component" value="Chromosome II"/>
</dbReference>
<dbReference type="InterPro" id="IPR017853">
    <property type="entry name" value="GH"/>
</dbReference>
<proteinExistence type="inferred from homology"/>
<dbReference type="Pfam" id="PF00331">
    <property type="entry name" value="Glyco_hydro_10"/>
    <property type="match status" value="1"/>
</dbReference>
<evidence type="ECO:0000313" key="6">
    <source>
        <dbReference type="EMBL" id="CDP00989.1"/>
    </source>
</evidence>
<evidence type="ECO:0000256" key="3">
    <source>
        <dbReference type="ARBA" id="ARBA00023277"/>
    </source>
</evidence>
<reference evidence="7" key="1">
    <citation type="journal article" date="2014" name="Science">
        <title>The coffee genome provides insight into the convergent evolution of caffeine biosynthesis.</title>
        <authorList>
            <person name="Denoeud F."/>
            <person name="Carretero-Paulet L."/>
            <person name="Dereeper A."/>
            <person name="Droc G."/>
            <person name="Guyot R."/>
            <person name="Pietrella M."/>
            <person name="Zheng C."/>
            <person name="Alberti A."/>
            <person name="Anthony F."/>
            <person name="Aprea G."/>
            <person name="Aury J.M."/>
            <person name="Bento P."/>
            <person name="Bernard M."/>
            <person name="Bocs S."/>
            <person name="Campa C."/>
            <person name="Cenci A."/>
            <person name="Combes M.C."/>
            <person name="Crouzillat D."/>
            <person name="Da Silva C."/>
            <person name="Daddiego L."/>
            <person name="De Bellis F."/>
            <person name="Dussert S."/>
            <person name="Garsmeur O."/>
            <person name="Gayraud T."/>
            <person name="Guignon V."/>
            <person name="Jahn K."/>
            <person name="Jamilloux V."/>
            <person name="Joet T."/>
            <person name="Labadie K."/>
            <person name="Lan T."/>
            <person name="Leclercq J."/>
            <person name="Lepelley M."/>
            <person name="Leroy T."/>
            <person name="Li L.T."/>
            <person name="Librado P."/>
            <person name="Lopez L."/>
            <person name="Munoz A."/>
            <person name="Noel B."/>
            <person name="Pallavicini A."/>
            <person name="Perrotta G."/>
            <person name="Poncet V."/>
            <person name="Pot D."/>
            <person name="Priyono X."/>
            <person name="Rigoreau M."/>
            <person name="Rouard M."/>
            <person name="Rozas J."/>
            <person name="Tranchant-Dubreuil C."/>
            <person name="VanBuren R."/>
            <person name="Zhang Q."/>
            <person name="Andrade A.C."/>
            <person name="Argout X."/>
            <person name="Bertrand B."/>
            <person name="de Kochko A."/>
            <person name="Graziosi G."/>
            <person name="Henry R.J."/>
            <person name="Jayarama X."/>
            <person name="Ming R."/>
            <person name="Nagai C."/>
            <person name="Rounsley S."/>
            <person name="Sankoff D."/>
            <person name="Giuliano G."/>
            <person name="Albert V.A."/>
            <person name="Wincker P."/>
            <person name="Lashermes P."/>
        </authorList>
    </citation>
    <scope>NUCLEOTIDE SEQUENCE [LARGE SCALE GENOMIC DNA]</scope>
    <source>
        <strain evidence="7">cv. DH200-94</strain>
    </source>
</reference>
<evidence type="ECO:0000313" key="7">
    <source>
        <dbReference type="Proteomes" id="UP000295252"/>
    </source>
</evidence>
<protein>
    <recommendedName>
        <fullName evidence="5">GH10 domain-containing protein</fullName>
    </recommendedName>
</protein>
<dbReference type="AlphaFoldDB" id="A0A068TYI4"/>
<name>A0A068TYI4_COFCA</name>
<dbReference type="PANTHER" id="PTHR31490:SF1">
    <property type="entry name" value="ENDO-1,4-BETA-XYLANASE 1"/>
    <property type="match status" value="1"/>
</dbReference>
<accession>A0A068TYI4</accession>
<evidence type="ECO:0000256" key="2">
    <source>
        <dbReference type="ARBA" id="ARBA00022801"/>
    </source>
</evidence>
<dbReference type="SUPFAM" id="SSF51445">
    <property type="entry name" value="(Trans)glycosidases"/>
    <property type="match status" value="1"/>
</dbReference>
<dbReference type="PhylomeDB" id="A0A068TYI4"/>
<dbReference type="Gene3D" id="3.20.20.80">
    <property type="entry name" value="Glycosidases"/>
    <property type="match status" value="1"/>
</dbReference>
<dbReference type="InterPro" id="IPR001000">
    <property type="entry name" value="GH10_dom"/>
</dbReference>
<keyword evidence="7" id="KW-1185">Reference proteome</keyword>
<dbReference type="EMBL" id="HG739090">
    <property type="protein sequence ID" value="CDP00989.1"/>
    <property type="molecule type" value="Genomic_DNA"/>
</dbReference>